<comment type="caution">
    <text evidence="5">The sequence shown here is derived from an EMBL/GenBank/DDBJ whole genome shotgun (WGS) entry which is preliminary data.</text>
</comment>
<gene>
    <name evidence="5" type="ORF">ECE50_015080</name>
</gene>
<keyword evidence="3 5" id="KW-0808">Transferase</keyword>
<dbReference type="InterPro" id="IPR007213">
    <property type="entry name" value="Ppm1/Ppm2/Tcmp"/>
</dbReference>
<keyword evidence="6" id="KW-1185">Reference proteome</keyword>
<keyword evidence="4" id="KW-0949">S-adenosyl-L-methionine</keyword>
<evidence type="ECO:0000256" key="1">
    <source>
        <dbReference type="ARBA" id="ARBA00008138"/>
    </source>
</evidence>
<dbReference type="InterPro" id="IPR011610">
    <property type="entry name" value="SAM_mthyl_Trfase_ML2640-like"/>
</dbReference>
<dbReference type="Pfam" id="PF04072">
    <property type="entry name" value="LCM"/>
    <property type="match status" value="1"/>
</dbReference>
<organism evidence="5 6">
    <name type="scientific">Chitinophaga solisilvae</name>
    <dbReference type="NCBI Taxonomy" id="1233460"/>
    <lineage>
        <taxon>Bacteria</taxon>
        <taxon>Pseudomonadati</taxon>
        <taxon>Bacteroidota</taxon>
        <taxon>Chitinophagia</taxon>
        <taxon>Chitinophagales</taxon>
        <taxon>Chitinophagaceae</taxon>
        <taxon>Chitinophaga</taxon>
    </lineage>
</organism>
<dbReference type="NCBIfam" id="TIGR00027">
    <property type="entry name" value="mthyl_TIGR00027"/>
    <property type="match status" value="1"/>
</dbReference>
<dbReference type="Gene3D" id="3.40.50.150">
    <property type="entry name" value="Vaccinia Virus protein VP39"/>
    <property type="match status" value="1"/>
</dbReference>
<evidence type="ECO:0000313" key="6">
    <source>
        <dbReference type="Proteomes" id="UP000281028"/>
    </source>
</evidence>
<dbReference type="EMBL" id="RIAR02000001">
    <property type="protein sequence ID" value="NSL88167.1"/>
    <property type="molecule type" value="Genomic_DNA"/>
</dbReference>
<proteinExistence type="inferred from homology"/>
<dbReference type="Proteomes" id="UP000281028">
    <property type="component" value="Unassembled WGS sequence"/>
</dbReference>
<reference evidence="5" key="1">
    <citation type="submission" date="2020-05" db="EMBL/GenBank/DDBJ databases">
        <title>Chitinophaga laudate sp. nov., isolated from a tropical peat swamp.</title>
        <authorList>
            <person name="Goh C.B.S."/>
            <person name="Lee M.S."/>
            <person name="Parimannan S."/>
            <person name="Pasbakhsh P."/>
            <person name="Yule C.M."/>
            <person name="Rajandas H."/>
            <person name="Loke S."/>
            <person name="Croft L."/>
            <person name="Tan J.B.L."/>
        </authorList>
    </citation>
    <scope>NUCLEOTIDE SEQUENCE</scope>
    <source>
        <strain evidence="5">Mgbs1</strain>
    </source>
</reference>
<comment type="similarity">
    <text evidence="1 4">Belongs to the UPF0677 family.</text>
</comment>
<dbReference type="AlphaFoldDB" id="A0A9Q5DC84"/>
<name>A0A9Q5DC84_9BACT</name>
<dbReference type="GO" id="GO:0032259">
    <property type="term" value="P:methylation"/>
    <property type="evidence" value="ECO:0007669"/>
    <property type="project" value="UniProtKB-KW"/>
</dbReference>
<evidence type="ECO:0000313" key="5">
    <source>
        <dbReference type="EMBL" id="NSL88167.1"/>
    </source>
</evidence>
<dbReference type="OrthoDB" id="9806164at2"/>
<protein>
    <recommendedName>
        <fullName evidence="4">S-adenosyl-L-methionine-dependent methyltransferase</fullName>
        <ecNumber evidence="4">2.1.1.-</ecNumber>
    </recommendedName>
</protein>
<evidence type="ECO:0000256" key="3">
    <source>
        <dbReference type="ARBA" id="ARBA00022679"/>
    </source>
</evidence>
<comment type="function">
    <text evidence="4">Exhibits S-adenosyl-L-methionine-dependent methyltransferase activity.</text>
</comment>
<dbReference type="EC" id="2.1.1.-" evidence="4"/>
<evidence type="ECO:0000256" key="4">
    <source>
        <dbReference type="RuleBase" id="RU362030"/>
    </source>
</evidence>
<dbReference type="SUPFAM" id="SSF53335">
    <property type="entry name" value="S-adenosyl-L-methionine-dependent methyltransferases"/>
    <property type="match status" value="1"/>
</dbReference>
<evidence type="ECO:0000256" key="2">
    <source>
        <dbReference type="ARBA" id="ARBA00022603"/>
    </source>
</evidence>
<dbReference type="PANTHER" id="PTHR43619">
    <property type="entry name" value="S-ADENOSYL-L-METHIONINE-DEPENDENT METHYLTRANSFERASE YKTD-RELATED"/>
    <property type="match status" value="1"/>
</dbReference>
<keyword evidence="2 4" id="KW-0489">Methyltransferase</keyword>
<dbReference type="InterPro" id="IPR029063">
    <property type="entry name" value="SAM-dependent_MTases_sf"/>
</dbReference>
<dbReference type="PANTHER" id="PTHR43619:SF2">
    <property type="entry name" value="S-ADENOSYL-L-METHIONINE-DEPENDENT METHYLTRANSFERASES SUPERFAMILY PROTEIN"/>
    <property type="match status" value="1"/>
</dbReference>
<dbReference type="GO" id="GO:0008168">
    <property type="term" value="F:methyltransferase activity"/>
    <property type="evidence" value="ECO:0007669"/>
    <property type="project" value="UniProtKB-UniRule"/>
</dbReference>
<sequence>MAVFRALESTKPANERLFFDPFAGAFASRFYRTILAACSVPFVRKTFEAYIQLRWPGTYTAAVARTRLIDDMITKAVREDGINQIFILNATLDTRAHRLDIGMPVSFVEVNHPDTQNFKQKQIWGMLGNAEMPAVHVDYVKLDMSRQQLADTISPILLQKSRYKTLFLWEALTTSMEAAQAESLFEFIKSYPPGTQVIITYADKDVFENPRAYPGFSRIYKALRHAGENWDYGMNAGDVTAFMRERNMQLLYDGGADKYREQYFGEKSKCMKGYEYFRVMRSELK</sequence>
<accession>A0A9Q5DC84</accession>